<name>A0ABW2QL47_9BURK</name>
<evidence type="ECO:0000313" key="3">
    <source>
        <dbReference type="Proteomes" id="UP001596501"/>
    </source>
</evidence>
<keyword evidence="3" id="KW-1185">Reference proteome</keyword>
<reference evidence="3" key="1">
    <citation type="journal article" date="2019" name="Int. J. Syst. Evol. Microbiol.">
        <title>The Global Catalogue of Microorganisms (GCM) 10K type strain sequencing project: providing services to taxonomists for standard genome sequencing and annotation.</title>
        <authorList>
            <consortium name="The Broad Institute Genomics Platform"/>
            <consortium name="The Broad Institute Genome Sequencing Center for Infectious Disease"/>
            <person name="Wu L."/>
            <person name="Ma J."/>
        </authorList>
    </citation>
    <scope>NUCLEOTIDE SEQUENCE [LARGE SCALE GENOMIC DNA]</scope>
    <source>
        <strain evidence="3">CGMCC 1.12371</strain>
    </source>
</reference>
<proteinExistence type="predicted"/>
<gene>
    <name evidence="2" type="ORF">ACFQPB_14760</name>
</gene>
<sequence length="133" mass="13856">MTTTPPAPAKKAAIPTAAKKVATPPAARKALAKAVPAPKSVVKAAQVHVAVEAPVKAKKPKLVRDSFTIPKNEYEAIASLKERALKQGVSIKKSELLRAGLMTLAFMPDAAFAKALADVPTLKTGRPAAKKGK</sequence>
<protein>
    <submittedName>
        <fullName evidence="2">Uncharacterized protein</fullName>
    </submittedName>
</protein>
<organism evidence="2 3">
    <name type="scientific">Hydrogenophaga atypica</name>
    <dbReference type="NCBI Taxonomy" id="249409"/>
    <lineage>
        <taxon>Bacteria</taxon>
        <taxon>Pseudomonadati</taxon>
        <taxon>Pseudomonadota</taxon>
        <taxon>Betaproteobacteria</taxon>
        <taxon>Burkholderiales</taxon>
        <taxon>Comamonadaceae</taxon>
        <taxon>Hydrogenophaga</taxon>
    </lineage>
</organism>
<feature type="region of interest" description="Disordered" evidence="1">
    <location>
        <begin position="1"/>
        <end position="20"/>
    </location>
</feature>
<accession>A0ABW2QL47</accession>
<evidence type="ECO:0000313" key="2">
    <source>
        <dbReference type="EMBL" id="MFC7410126.1"/>
    </source>
</evidence>
<dbReference type="Proteomes" id="UP001596501">
    <property type="component" value="Unassembled WGS sequence"/>
</dbReference>
<dbReference type="EMBL" id="JBHTCA010000012">
    <property type="protein sequence ID" value="MFC7410126.1"/>
    <property type="molecule type" value="Genomic_DNA"/>
</dbReference>
<dbReference type="RefSeq" id="WP_382224750.1">
    <property type="nucleotide sequence ID" value="NZ_JBHTCA010000012.1"/>
</dbReference>
<comment type="caution">
    <text evidence="2">The sequence shown here is derived from an EMBL/GenBank/DDBJ whole genome shotgun (WGS) entry which is preliminary data.</text>
</comment>
<feature type="compositionally biased region" description="Low complexity" evidence="1">
    <location>
        <begin position="9"/>
        <end position="20"/>
    </location>
</feature>
<evidence type="ECO:0000256" key="1">
    <source>
        <dbReference type="SAM" id="MobiDB-lite"/>
    </source>
</evidence>